<keyword evidence="2 3" id="KW-0786">Thiamine pyrophosphate</keyword>
<name>A0A2U1ABH7_9BURK</name>
<evidence type="ECO:0000256" key="3">
    <source>
        <dbReference type="RuleBase" id="RU362132"/>
    </source>
</evidence>
<dbReference type="InterPro" id="IPR045229">
    <property type="entry name" value="TPP_enz"/>
</dbReference>
<sequence length="590" mass="62504">MSREQATGSVQPSSQPPDTCQSGHVAGGHADRVSGARIVAEVLGAYGVPAVTFIPGEGILEIVDALALHMPHIALASFRHEAGMAYAAQAIGQLRDQPGICLAARAPGALNTTLAVHTAYTDSAPMILIVGQGSQAISGREAMLNPDDFQRVFGPLAKWVGLIDAPERIGEMFARAWHVAMSGRRGPVVLVLPEDVAHAHAKPVIPPRPQLLAPSIARGDMERLRAMLQTAQRPLMIAGGTGWQPESLKTLARLACQHLVPVATTYRRRDLLDHDDAVFVGEIGIGIDPQLAQRVSEADLLIVLNGRLGELNTLGEGFKGYALIAPDAQQRGHAQRLVHIHADAGELNAVYQADIAMLAECNAAVDSWREASEDVVPWCDSHAFDARHEWMRTLRAERLAHIASGYCEGPLDLRAVYATLDAALADNAIVTSGAGSYAIWPQRYLTHHRPGTQLGPKSGAMGYGLAAAIGAALVLEPGRQIVAIAGDGCLMMHAEELETAVRLGVSLLVLVVNNRAYGAIDAAQRRLFGRTAGTELGNIDFAAFAGAFGVKSWAVDETAAFAPALDAALAAPGVRLIELRVPRSVGKPLA</sequence>
<dbReference type="InterPro" id="IPR012000">
    <property type="entry name" value="Thiamin_PyroP_enz_cen_dom"/>
</dbReference>
<organism evidence="8 9">
    <name type="scientific">Paraburkholderia silvatlantica</name>
    <dbReference type="NCBI Taxonomy" id="321895"/>
    <lineage>
        <taxon>Bacteria</taxon>
        <taxon>Pseudomonadati</taxon>
        <taxon>Pseudomonadota</taxon>
        <taxon>Betaproteobacteria</taxon>
        <taxon>Burkholderiales</taxon>
        <taxon>Burkholderiaceae</taxon>
        <taxon>Paraburkholderia</taxon>
    </lineage>
</organism>
<dbReference type="GO" id="GO:0000287">
    <property type="term" value="F:magnesium ion binding"/>
    <property type="evidence" value="ECO:0007669"/>
    <property type="project" value="InterPro"/>
</dbReference>
<dbReference type="GO" id="GO:0005948">
    <property type="term" value="C:acetolactate synthase complex"/>
    <property type="evidence" value="ECO:0007669"/>
    <property type="project" value="TreeGrafter"/>
</dbReference>
<evidence type="ECO:0000259" key="5">
    <source>
        <dbReference type="Pfam" id="PF00205"/>
    </source>
</evidence>
<dbReference type="Pfam" id="PF02775">
    <property type="entry name" value="TPP_enzyme_C"/>
    <property type="match status" value="1"/>
</dbReference>
<dbReference type="Proteomes" id="UP000247772">
    <property type="component" value="Unassembled WGS sequence"/>
</dbReference>
<proteinExistence type="inferred from homology"/>
<evidence type="ECO:0000256" key="1">
    <source>
        <dbReference type="ARBA" id="ARBA00007812"/>
    </source>
</evidence>
<accession>A0A2U1ABH7</accession>
<evidence type="ECO:0000313" key="9">
    <source>
        <dbReference type="Proteomes" id="UP000247772"/>
    </source>
</evidence>
<evidence type="ECO:0000259" key="7">
    <source>
        <dbReference type="Pfam" id="PF02776"/>
    </source>
</evidence>
<dbReference type="InterPro" id="IPR029035">
    <property type="entry name" value="DHS-like_NAD/FAD-binding_dom"/>
</dbReference>
<dbReference type="PANTHER" id="PTHR18968:SF120">
    <property type="entry name" value="ACETOLACTATE SYNTHASE LARGE SUBUNIT"/>
    <property type="match status" value="1"/>
</dbReference>
<evidence type="ECO:0000256" key="2">
    <source>
        <dbReference type="ARBA" id="ARBA00023052"/>
    </source>
</evidence>
<dbReference type="EMBL" id="QJSQ01000004">
    <property type="protein sequence ID" value="PYE25576.1"/>
    <property type="molecule type" value="Genomic_DNA"/>
</dbReference>
<dbReference type="AlphaFoldDB" id="A0A2U1ABH7"/>
<dbReference type="NCBIfam" id="NF006052">
    <property type="entry name" value="PRK08199.1"/>
    <property type="match status" value="1"/>
</dbReference>
<dbReference type="OrthoDB" id="2254214at2"/>
<evidence type="ECO:0000256" key="4">
    <source>
        <dbReference type="SAM" id="MobiDB-lite"/>
    </source>
</evidence>
<dbReference type="GO" id="GO:0009097">
    <property type="term" value="P:isoleucine biosynthetic process"/>
    <property type="evidence" value="ECO:0007669"/>
    <property type="project" value="TreeGrafter"/>
</dbReference>
<dbReference type="GO" id="GO:0003984">
    <property type="term" value="F:acetolactate synthase activity"/>
    <property type="evidence" value="ECO:0007669"/>
    <property type="project" value="TreeGrafter"/>
</dbReference>
<evidence type="ECO:0000259" key="6">
    <source>
        <dbReference type="Pfam" id="PF02775"/>
    </source>
</evidence>
<comment type="caution">
    <text evidence="8">The sequence shown here is derived from an EMBL/GenBank/DDBJ whole genome shotgun (WGS) entry which is preliminary data.</text>
</comment>
<feature type="region of interest" description="Disordered" evidence="4">
    <location>
        <begin position="1"/>
        <end position="27"/>
    </location>
</feature>
<comment type="similarity">
    <text evidence="1 3">Belongs to the TPP enzyme family.</text>
</comment>
<gene>
    <name evidence="8" type="ORF">C7410_104156</name>
</gene>
<dbReference type="Pfam" id="PF02776">
    <property type="entry name" value="TPP_enzyme_N"/>
    <property type="match status" value="1"/>
</dbReference>
<feature type="domain" description="Thiamine pyrophosphate enzyme TPP-binding" evidence="6">
    <location>
        <begin position="433"/>
        <end position="578"/>
    </location>
</feature>
<feature type="compositionally biased region" description="Polar residues" evidence="4">
    <location>
        <begin position="1"/>
        <end position="22"/>
    </location>
</feature>
<dbReference type="SUPFAM" id="SSF52467">
    <property type="entry name" value="DHS-like NAD/FAD-binding domain"/>
    <property type="match status" value="1"/>
</dbReference>
<evidence type="ECO:0000313" key="8">
    <source>
        <dbReference type="EMBL" id="PYE25576.1"/>
    </source>
</evidence>
<dbReference type="GO" id="GO:0009099">
    <property type="term" value="P:L-valine biosynthetic process"/>
    <property type="evidence" value="ECO:0007669"/>
    <property type="project" value="TreeGrafter"/>
</dbReference>
<dbReference type="InterPro" id="IPR012001">
    <property type="entry name" value="Thiamin_PyroP_enz_TPP-bd_dom"/>
</dbReference>
<dbReference type="InterPro" id="IPR011766">
    <property type="entry name" value="TPP_enzyme_TPP-bd"/>
</dbReference>
<reference evidence="8 9" key="1">
    <citation type="submission" date="2018-06" db="EMBL/GenBank/DDBJ databases">
        <title>Genomic Encyclopedia of Type Strains, Phase IV (KMG-V): Genome sequencing to study the core and pangenomes of soil and plant-associated prokaryotes.</title>
        <authorList>
            <person name="Whitman W."/>
        </authorList>
    </citation>
    <scope>NUCLEOTIDE SEQUENCE [LARGE SCALE GENOMIC DNA]</scope>
    <source>
        <strain evidence="8 9">SRCL-318</strain>
    </source>
</reference>
<dbReference type="Gene3D" id="3.40.50.970">
    <property type="match status" value="2"/>
</dbReference>
<dbReference type="InterPro" id="IPR029061">
    <property type="entry name" value="THDP-binding"/>
</dbReference>
<dbReference type="SUPFAM" id="SSF52518">
    <property type="entry name" value="Thiamin diphosphate-binding fold (THDP-binding)"/>
    <property type="match status" value="2"/>
</dbReference>
<feature type="domain" description="Thiamine pyrophosphate enzyme N-terminal TPP-binding" evidence="7">
    <location>
        <begin position="34"/>
        <end position="146"/>
    </location>
</feature>
<dbReference type="GO" id="GO:0050660">
    <property type="term" value="F:flavin adenine dinucleotide binding"/>
    <property type="evidence" value="ECO:0007669"/>
    <property type="project" value="TreeGrafter"/>
</dbReference>
<dbReference type="GO" id="GO:0030976">
    <property type="term" value="F:thiamine pyrophosphate binding"/>
    <property type="evidence" value="ECO:0007669"/>
    <property type="project" value="InterPro"/>
</dbReference>
<dbReference type="Pfam" id="PF00205">
    <property type="entry name" value="TPP_enzyme_M"/>
    <property type="match status" value="1"/>
</dbReference>
<protein>
    <submittedName>
        <fullName evidence="8">Acetolactate synthase-1/2/3 large subunit</fullName>
    </submittedName>
</protein>
<dbReference type="PANTHER" id="PTHR18968">
    <property type="entry name" value="THIAMINE PYROPHOSPHATE ENZYMES"/>
    <property type="match status" value="1"/>
</dbReference>
<dbReference type="Gene3D" id="3.40.50.1220">
    <property type="entry name" value="TPP-binding domain"/>
    <property type="match status" value="1"/>
</dbReference>
<dbReference type="CDD" id="cd07035">
    <property type="entry name" value="TPP_PYR_POX_like"/>
    <property type="match status" value="1"/>
</dbReference>
<feature type="domain" description="Thiamine pyrophosphate enzyme central" evidence="5">
    <location>
        <begin position="222"/>
        <end position="365"/>
    </location>
</feature>
<dbReference type="CDD" id="cd00568">
    <property type="entry name" value="TPP_enzymes"/>
    <property type="match status" value="1"/>
</dbReference>